<evidence type="ECO:0000256" key="2">
    <source>
        <dbReference type="ARBA" id="ARBA00022707"/>
    </source>
</evidence>
<protein>
    <submittedName>
        <fullName evidence="7">Uncharacterized protein</fullName>
    </submittedName>
</protein>
<dbReference type="AlphaFoldDB" id="A0A9W4XT68"/>
<keyword evidence="5" id="KW-0449">Lipoprotein</keyword>
<name>A0A9W4XT68_9PLEO</name>
<dbReference type="OrthoDB" id="5299893at2759"/>
<dbReference type="GO" id="GO:0043410">
    <property type="term" value="P:positive regulation of MAPK cascade"/>
    <property type="evidence" value="ECO:0007669"/>
    <property type="project" value="InterPro"/>
</dbReference>
<evidence type="ECO:0000313" key="8">
    <source>
        <dbReference type="Proteomes" id="UP001152607"/>
    </source>
</evidence>
<dbReference type="GO" id="GO:0032008">
    <property type="term" value="P:positive regulation of TOR signaling"/>
    <property type="evidence" value="ECO:0007669"/>
    <property type="project" value="InterPro"/>
</dbReference>
<evidence type="ECO:0000256" key="6">
    <source>
        <dbReference type="SAM" id="MobiDB-lite"/>
    </source>
</evidence>
<comment type="subcellular location">
    <subcellularLocation>
        <location evidence="1">Endomembrane system</location>
    </subcellularLocation>
</comment>
<reference evidence="7" key="1">
    <citation type="submission" date="2023-01" db="EMBL/GenBank/DDBJ databases">
        <authorList>
            <person name="Van Ghelder C."/>
            <person name="Rancurel C."/>
        </authorList>
    </citation>
    <scope>NUCLEOTIDE SEQUENCE</scope>
    <source>
        <strain evidence="7">CNCM I-4278</strain>
    </source>
</reference>
<dbReference type="GO" id="GO:0016197">
    <property type="term" value="P:endosomal transport"/>
    <property type="evidence" value="ECO:0007669"/>
    <property type="project" value="InterPro"/>
</dbReference>
<dbReference type="Pfam" id="PF15454">
    <property type="entry name" value="LAMTOR"/>
    <property type="match status" value="1"/>
</dbReference>
<dbReference type="SMART" id="SM01262">
    <property type="entry name" value="LAMTOR"/>
    <property type="match status" value="1"/>
</dbReference>
<accession>A0A9W4XT68</accession>
<keyword evidence="8" id="KW-1185">Reference proteome</keyword>
<dbReference type="GO" id="GO:0045121">
    <property type="term" value="C:membrane raft"/>
    <property type="evidence" value="ECO:0007669"/>
    <property type="project" value="InterPro"/>
</dbReference>
<feature type="region of interest" description="Disordered" evidence="6">
    <location>
        <begin position="42"/>
        <end position="71"/>
    </location>
</feature>
<dbReference type="GO" id="GO:0001919">
    <property type="term" value="P:regulation of receptor recycling"/>
    <property type="evidence" value="ECO:0007669"/>
    <property type="project" value="InterPro"/>
</dbReference>
<organism evidence="7 8">
    <name type="scientific">Periconia digitata</name>
    <dbReference type="NCBI Taxonomy" id="1303443"/>
    <lineage>
        <taxon>Eukaryota</taxon>
        <taxon>Fungi</taxon>
        <taxon>Dikarya</taxon>
        <taxon>Ascomycota</taxon>
        <taxon>Pezizomycotina</taxon>
        <taxon>Dothideomycetes</taxon>
        <taxon>Pleosporomycetidae</taxon>
        <taxon>Pleosporales</taxon>
        <taxon>Massarineae</taxon>
        <taxon>Periconiaceae</taxon>
        <taxon>Periconia</taxon>
    </lineage>
</organism>
<gene>
    <name evidence="7" type="ORF">PDIGIT_LOCUS4960</name>
</gene>
<dbReference type="EMBL" id="CAOQHR010000003">
    <property type="protein sequence ID" value="CAI6331931.1"/>
    <property type="molecule type" value="Genomic_DNA"/>
</dbReference>
<evidence type="ECO:0000256" key="1">
    <source>
        <dbReference type="ARBA" id="ARBA00004308"/>
    </source>
</evidence>
<keyword evidence="3" id="KW-0472">Membrane</keyword>
<dbReference type="InterPro" id="IPR028209">
    <property type="entry name" value="LAMTOR1/MEH1"/>
</dbReference>
<dbReference type="GO" id="GO:0071230">
    <property type="term" value="P:cellular response to amino acid stimulus"/>
    <property type="evidence" value="ECO:0007669"/>
    <property type="project" value="InterPro"/>
</dbReference>
<comment type="caution">
    <text evidence="7">The sequence shown here is derived from an EMBL/GenBank/DDBJ whole genome shotgun (WGS) entry which is preliminary data.</text>
</comment>
<evidence type="ECO:0000313" key="7">
    <source>
        <dbReference type="EMBL" id="CAI6331931.1"/>
    </source>
</evidence>
<dbReference type="Proteomes" id="UP001152607">
    <property type="component" value="Unassembled WGS sequence"/>
</dbReference>
<evidence type="ECO:0000256" key="3">
    <source>
        <dbReference type="ARBA" id="ARBA00023136"/>
    </source>
</evidence>
<evidence type="ECO:0000256" key="4">
    <source>
        <dbReference type="ARBA" id="ARBA00023139"/>
    </source>
</evidence>
<sequence length="177" mass="19564">MGICSSCLGLERRSSDTEVTKIRTDDTGTVVLTHPLQNADSSHLLADPYQPQYGSINGPNSHHTPQPDPEEIRRQRDALERICAQTSDKLIHVSHATYTDQATNSEYHRLFHERFPPAASSRPASANPDMEEDEATWLANIIGSSNDAEGSWERVQPIESGALTIQFGDALGLDKKR</sequence>
<keyword evidence="4" id="KW-0564">Palmitate</keyword>
<dbReference type="GO" id="GO:0071986">
    <property type="term" value="C:Ragulator complex"/>
    <property type="evidence" value="ECO:0007669"/>
    <property type="project" value="InterPro"/>
</dbReference>
<evidence type="ECO:0000256" key="5">
    <source>
        <dbReference type="ARBA" id="ARBA00023288"/>
    </source>
</evidence>
<feature type="compositionally biased region" description="Polar residues" evidence="6">
    <location>
        <begin position="52"/>
        <end position="64"/>
    </location>
</feature>
<proteinExistence type="predicted"/>
<dbReference type="GO" id="GO:0031902">
    <property type="term" value="C:late endosome membrane"/>
    <property type="evidence" value="ECO:0007669"/>
    <property type="project" value="InterPro"/>
</dbReference>
<keyword evidence="2" id="KW-0519">Myristate</keyword>